<organism evidence="1 2">
    <name type="scientific">Shouchella clausii</name>
    <name type="common">Alkalihalobacillus clausii</name>
    <dbReference type="NCBI Taxonomy" id="79880"/>
    <lineage>
        <taxon>Bacteria</taxon>
        <taxon>Bacillati</taxon>
        <taxon>Bacillota</taxon>
        <taxon>Bacilli</taxon>
        <taxon>Bacillales</taxon>
        <taxon>Bacillaceae</taxon>
        <taxon>Shouchella</taxon>
    </lineage>
</organism>
<evidence type="ECO:0000313" key="1">
    <source>
        <dbReference type="EMBL" id="PAE89436.1"/>
    </source>
</evidence>
<name>A0A268P110_SHOCL</name>
<reference evidence="1 2" key="1">
    <citation type="submission" date="2017-07" db="EMBL/GenBank/DDBJ databases">
        <title>Isolation and whole genome analysis of endospore-forming bacteria from heroin.</title>
        <authorList>
            <person name="Kalinowski J."/>
            <person name="Ahrens B."/>
            <person name="Al-Dilaimi A."/>
            <person name="Winkler A."/>
            <person name="Wibberg D."/>
            <person name="Schleenbecker U."/>
            <person name="Ruckert C."/>
            <person name="Wolfel R."/>
            <person name="Grass G."/>
        </authorList>
    </citation>
    <scope>NUCLEOTIDE SEQUENCE [LARGE SCALE GENOMIC DNA]</scope>
    <source>
        <strain evidence="1 2">7539</strain>
    </source>
</reference>
<dbReference type="AlphaFoldDB" id="A0A268P110"/>
<dbReference type="Pfam" id="PF10011">
    <property type="entry name" value="DUF2254"/>
    <property type="match status" value="1"/>
</dbReference>
<accession>A0A268P110</accession>
<dbReference type="InterPro" id="IPR018723">
    <property type="entry name" value="DUF2254_membrane"/>
</dbReference>
<comment type="caution">
    <text evidence="1">The sequence shown here is derived from an EMBL/GenBank/DDBJ whole genome shotgun (WGS) entry which is preliminary data.</text>
</comment>
<sequence length="465" mass="53666">MHFLHLFPRMLKKFKNLSIRQFRYEIKANVWVICLLYAIVGVCLVAIAYWLDMELSLGGAVPHFFQADYELTRQIVSSLVAGIITLNAFTLNSILVVLTNFSGQFTPRMLTTFISDKRTQHVMGIFNLVFVFILFSFFLLDQQVTNYYFAIPTMTVLFMLSAVAAFIYFINHSVKWMQVSNIMFNMKCESKNQILETLGKDLEPYRTREPNGSPNDLCNKEAITVCAAKSGYIQIVNYKNLVRYAQKNDLIIRFERRIGEFVLEGTPLMTYWERGSNHANVEKLRQWVYIGAKKTEVQDLEFGINKLKEIAIKSIGNDDPDTASNAIFQLTDLLLSISKVTRFTPYLTDQKNDLRVIIKKETFEFYLYSTFSHITIYAQDDPVITNDVLEAVCLLVESIDSSYYQISWEFALMVAKGYRAPFTFNYTRSHFLDSLEKIANTTGNQEGYRSFVEEVKQQAEADSRS</sequence>
<dbReference type="EMBL" id="NPCC01000009">
    <property type="protein sequence ID" value="PAE89436.1"/>
    <property type="molecule type" value="Genomic_DNA"/>
</dbReference>
<protein>
    <submittedName>
        <fullName evidence="1">DUF2254 domain-containing protein</fullName>
    </submittedName>
</protein>
<proteinExistence type="predicted"/>
<dbReference type="RefSeq" id="WP_035203671.1">
    <property type="nucleotide sequence ID" value="NZ_CP012475.1"/>
</dbReference>
<gene>
    <name evidence="1" type="ORF">CHH72_08900</name>
</gene>
<evidence type="ECO:0000313" key="2">
    <source>
        <dbReference type="Proteomes" id="UP000216207"/>
    </source>
</evidence>
<dbReference type="Proteomes" id="UP000216207">
    <property type="component" value="Unassembled WGS sequence"/>
</dbReference>